<name>A0A5J5EBW3_9PEZI</name>
<reference evidence="1 2" key="1">
    <citation type="submission" date="2019-09" db="EMBL/GenBank/DDBJ databases">
        <title>Draft genome of the ectomycorrhizal ascomycete Sphaerosporella brunnea.</title>
        <authorList>
            <consortium name="DOE Joint Genome Institute"/>
            <person name="Benucci G.M."/>
            <person name="Marozzi G."/>
            <person name="Antonielli L."/>
            <person name="Sanchez S."/>
            <person name="Marco P."/>
            <person name="Wang X."/>
            <person name="Falini L.B."/>
            <person name="Barry K."/>
            <person name="Haridas S."/>
            <person name="Lipzen A."/>
            <person name="Labutti K."/>
            <person name="Grigoriev I.V."/>
            <person name="Murat C."/>
            <person name="Martin F."/>
            <person name="Albertini E."/>
            <person name="Donnini D."/>
            <person name="Bonito G."/>
        </authorList>
    </citation>
    <scope>NUCLEOTIDE SEQUENCE [LARGE SCALE GENOMIC DNA]</scope>
    <source>
        <strain evidence="1 2">Sb_GMNB300</strain>
    </source>
</reference>
<dbReference type="Proteomes" id="UP000326924">
    <property type="component" value="Unassembled WGS sequence"/>
</dbReference>
<keyword evidence="2" id="KW-1185">Reference proteome</keyword>
<evidence type="ECO:0000313" key="2">
    <source>
        <dbReference type="Proteomes" id="UP000326924"/>
    </source>
</evidence>
<comment type="caution">
    <text evidence="1">The sequence shown here is derived from an EMBL/GenBank/DDBJ whole genome shotgun (WGS) entry which is preliminary data.</text>
</comment>
<sequence length="175" mass="19692">MLLILSACCWSSFHPIDMGVDLPESSFYAFFTRSHLAFFLGVLSASYRCLFPRYARSQSFLPAAGSVCRQLIQELVCQSPRLVASASRFFSRCPNQNATYQQTRCKLSWFGRWSYGSRKDSQAAKAHPLVTKLPPQNTLSSLSQYLAQPVHWPIVCLSVYIMVALSRGNLQCAVH</sequence>
<dbReference type="AlphaFoldDB" id="A0A5J5EBW3"/>
<organism evidence="1 2">
    <name type="scientific">Sphaerosporella brunnea</name>
    <dbReference type="NCBI Taxonomy" id="1250544"/>
    <lineage>
        <taxon>Eukaryota</taxon>
        <taxon>Fungi</taxon>
        <taxon>Dikarya</taxon>
        <taxon>Ascomycota</taxon>
        <taxon>Pezizomycotina</taxon>
        <taxon>Pezizomycetes</taxon>
        <taxon>Pezizales</taxon>
        <taxon>Pyronemataceae</taxon>
        <taxon>Sphaerosporella</taxon>
    </lineage>
</organism>
<dbReference type="EMBL" id="VXIS01000574">
    <property type="protein sequence ID" value="KAA8892834.1"/>
    <property type="molecule type" value="Genomic_DNA"/>
</dbReference>
<evidence type="ECO:0000313" key="1">
    <source>
        <dbReference type="EMBL" id="KAA8892834.1"/>
    </source>
</evidence>
<gene>
    <name evidence="1" type="ORF">FN846DRAFT_614408</name>
</gene>
<proteinExistence type="predicted"/>
<dbReference type="InParanoid" id="A0A5J5EBW3"/>
<accession>A0A5J5EBW3</accession>
<protein>
    <submittedName>
        <fullName evidence="1">Uncharacterized protein</fullName>
    </submittedName>
</protein>